<dbReference type="GO" id="GO:0016410">
    <property type="term" value="F:N-acyltransferase activity"/>
    <property type="evidence" value="ECO:0007669"/>
    <property type="project" value="TreeGrafter"/>
</dbReference>
<dbReference type="OrthoDB" id="421951at2759"/>
<dbReference type="STRING" id="6573.A0A210PSW6"/>
<protein>
    <submittedName>
        <fullName evidence="6">HRAS-like suppressor 3</fullName>
    </submittedName>
</protein>
<dbReference type="GO" id="GO:0070292">
    <property type="term" value="P:N-acylphosphatidylethanolamine metabolic process"/>
    <property type="evidence" value="ECO:0007669"/>
    <property type="project" value="TreeGrafter"/>
</dbReference>
<dbReference type="GO" id="GO:0008970">
    <property type="term" value="F:phospholipase A1 activity"/>
    <property type="evidence" value="ECO:0007669"/>
    <property type="project" value="TreeGrafter"/>
</dbReference>
<dbReference type="InterPro" id="IPR007053">
    <property type="entry name" value="LRAT_dom"/>
</dbReference>
<keyword evidence="3" id="KW-0378">Hydrolase</keyword>
<evidence type="ECO:0000313" key="6">
    <source>
        <dbReference type="EMBL" id="OWF39575.1"/>
    </source>
</evidence>
<evidence type="ECO:0000256" key="3">
    <source>
        <dbReference type="ARBA" id="ARBA00022801"/>
    </source>
</evidence>
<dbReference type="AlphaFoldDB" id="A0A210PSW6"/>
<sequence length="183" mass="20309">MAGGEQLSRHNATILDDLDKGDMVEFPRPLYSHWGVYIGDDKIVHLSGADDADSSDAFTSGSLFSIGGMCFNKAFVRIDDFRQVAMGCKAKINNKKDRHSTPLQADDIVRRAYEMVGEIGYNVLWNNCEHFASFLRYNKKQSKQADTALKTSATLGGVAALGIGAMVYKKHRKKEKEARSANR</sequence>
<keyword evidence="7" id="KW-1185">Reference proteome</keyword>
<reference evidence="6 7" key="1">
    <citation type="journal article" date="2017" name="Nat. Ecol. Evol.">
        <title>Scallop genome provides insights into evolution of bilaterian karyotype and development.</title>
        <authorList>
            <person name="Wang S."/>
            <person name="Zhang J."/>
            <person name="Jiao W."/>
            <person name="Li J."/>
            <person name="Xun X."/>
            <person name="Sun Y."/>
            <person name="Guo X."/>
            <person name="Huan P."/>
            <person name="Dong B."/>
            <person name="Zhang L."/>
            <person name="Hu X."/>
            <person name="Sun X."/>
            <person name="Wang J."/>
            <person name="Zhao C."/>
            <person name="Wang Y."/>
            <person name="Wang D."/>
            <person name="Huang X."/>
            <person name="Wang R."/>
            <person name="Lv J."/>
            <person name="Li Y."/>
            <person name="Zhang Z."/>
            <person name="Liu B."/>
            <person name="Lu W."/>
            <person name="Hui Y."/>
            <person name="Liang J."/>
            <person name="Zhou Z."/>
            <person name="Hou R."/>
            <person name="Li X."/>
            <person name="Liu Y."/>
            <person name="Li H."/>
            <person name="Ning X."/>
            <person name="Lin Y."/>
            <person name="Zhao L."/>
            <person name="Xing Q."/>
            <person name="Dou J."/>
            <person name="Li Y."/>
            <person name="Mao J."/>
            <person name="Guo H."/>
            <person name="Dou H."/>
            <person name="Li T."/>
            <person name="Mu C."/>
            <person name="Jiang W."/>
            <person name="Fu Q."/>
            <person name="Fu X."/>
            <person name="Miao Y."/>
            <person name="Liu J."/>
            <person name="Yu Q."/>
            <person name="Li R."/>
            <person name="Liao H."/>
            <person name="Li X."/>
            <person name="Kong Y."/>
            <person name="Jiang Z."/>
            <person name="Chourrout D."/>
            <person name="Li R."/>
            <person name="Bao Z."/>
        </authorList>
    </citation>
    <scope>NUCLEOTIDE SEQUENCE [LARGE SCALE GENOMIC DNA]</scope>
    <source>
        <strain evidence="6 7">PY_sf001</strain>
    </source>
</reference>
<organism evidence="6 7">
    <name type="scientific">Mizuhopecten yessoensis</name>
    <name type="common">Japanese scallop</name>
    <name type="synonym">Patinopecten yessoensis</name>
    <dbReference type="NCBI Taxonomy" id="6573"/>
    <lineage>
        <taxon>Eukaryota</taxon>
        <taxon>Metazoa</taxon>
        <taxon>Spiralia</taxon>
        <taxon>Lophotrochozoa</taxon>
        <taxon>Mollusca</taxon>
        <taxon>Bivalvia</taxon>
        <taxon>Autobranchia</taxon>
        <taxon>Pteriomorphia</taxon>
        <taxon>Pectinida</taxon>
        <taxon>Pectinoidea</taxon>
        <taxon>Pectinidae</taxon>
        <taxon>Mizuhopecten</taxon>
    </lineage>
</organism>
<feature type="domain" description="LRAT" evidence="5">
    <location>
        <begin position="23"/>
        <end position="144"/>
    </location>
</feature>
<evidence type="ECO:0000256" key="2">
    <source>
        <dbReference type="ARBA" id="ARBA00022679"/>
    </source>
</evidence>
<name>A0A210PSW6_MIZYE</name>
<comment type="similarity">
    <text evidence="1">Belongs to the H-rev107 family.</text>
</comment>
<dbReference type="Gene3D" id="3.90.1720.10">
    <property type="entry name" value="endopeptidase domain like (from Nostoc punctiforme)"/>
    <property type="match status" value="1"/>
</dbReference>
<evidence type="ECO:0000259" key="5">
    <source>
        <dbReference type="PROSITE" id="PS51934"/>
    </source>
</evidence>
<dbReference type="GO" id="GO:0004623">
    <property type="term" value="F:phospholipase A2 activity"/>
    <property type="evidence" value="ECO:0007669"/>
    <property type="project" value="TreeGrafter"/>
</dbReference>
<evidence type="ECO:0000313" key="7">
    <source>
        <dbReference type="Proteomes" id="UP000242188"/>
    </source>
</evidence>
<comment type="caution">
    <text evidence="6">The sequence shown here is derived from an EMBL/GenBank/DDBJ whole genome shotgun (WGS) entry which is preliminary data.</text>
</comment>
<evidence type="ECO:0000256" key="4">
    <source>
        <dbReference type="ARBA" id="ARBA00023098"/>
    </source>
</evidence>
<dbReference type="Proteomes" id="UP000242188">
    <property type="component" value="Unassembled WGS sequence"/>
</dbReference>
<gene>
    <name evidence="6" type="ORF">KP79_PYT03961</name>
</gene>
<dbReference type="InterPro" id="IPR051496">
    <property type="entry name" value="H-rev107_PLA/AT"/>
</dbReference>
<dbReference type="Pfam" id="PF04970">
    <property type="entry name" value="LRAT"/>
    <property type="match status" value="1"/>
</dbReference>
<dbReference type="EMBL" id="NEDP02005521">
    <property type="protein sequence ID" value="OWF39575.1"/>
    <property type="molecule type" value="Genomic_DNA"/>
</dbReference>
<accession>A0A210PSW6</accession>
<evidence type="ECO:0000256" key="1">
    <source>
        <dbReference type="ARBA" id="ARBA00007824"/>
    </source>
</evidence>
<dbReference type="GO" id="GO:0005737">
    <property type="term" value="C:cytoplasm"/>
    <property type="evidence" value="ECO:0007669"/>
    <property type="project" value="TreeGrafter"/>
</dbReference>
<keyword evidence="4" id="KW-0443">Lipid metabolism</keyword>
<dbReference type="PANTHER" id="PTHR13943:SF77">
    <property type="entry name" value="LRAT DOMAIN-CONTAINING PROTEIN"/>
    <property type="match status" value="1"/>
</dbReference>
<dbReference type="PANTHER" id="PTHR13943">
    <property type="entry name" value="HRAS-LIKE SUPPRESSOR - RELATED"/>
    <property type="match status" value="1"/>
</dbReference>
<keyword evidence="2" id="KW-0808">Transferase</keyword>
<dbReference type="PROSITE" id="PS51934">
    <property type="entry name" value="LRAT"/>
    <property type="match status" value="1"/>
</dbReference>
<proteinExistence type="inferred from homology"/>